<keyword evidence="1" id="KW-0472">Membrane</keyword>
<protein>
    <submittedName>
        <fullName evidence="2">Uncharacterized protein</fullName>
    </submittedName>
</protein>
<dbReference type="AlphaFoldDB" id="A0AAW1JMV9"/>
<gene>
    <name evidence="2" type="ORF">RND81_07G022400</name>
</gene>
<name>A0AAW1JMV9_SAPOF</name>
<keyword evidence="3" id="KW-1185">Reference proteome</keyword>
<reference evidence="2" key="1">
    <citation type="submission" date="2024-03" db="EMBL/GenBank/DDBJ databases">
        <title>WGS assembly of Saponaria officinalis var. Norfolk2.</title>
        <authorList>
            <person name="Jenkins J."/>
            <person name="Shu S."/>
            <person name="Grimwood J."/>
            <person name="Barry K."/>
            <person name="Goodstein D."/>
            <person name="Schmutz J."/>
            <person name="Leebens-Mack J."/>
            <person name="Osbourn A."/>
        </authorList>
    </citation>
    <scope>NUCLEOTIDE SEQUENCE [LARGE SCALE GENOMIC DNA]</scope>
    <source>
        <strain evidence="2">JIC</strain>
    </source>
</reference>
<comment type="caution">
    <text evidence="2">The sequence shown here is derived from an EMBL/GenBank/DDBJ whole genome shotgun (WGS) entry which is preliminary data.</text>
</comment>
<feature type="transmembrane region" description="Helical" evidence="1">
    <location>
        <begin position="163"/>
        <end position="186"/>
    </location>
</feature>
<evidence type="ECO:0000256" key="1">
    <source>
        <dbReference type="SAM" id="Phobius"/>
    </source>
</evidence>
<keyword evidence="1" id="KW-0812">Transmembrane</keyword>
<sequence length="195" mass="21222">MLLGGDFWSHNNRRLLVPCFGGGHEASSTVEPVISPVILKTWASHVADPFISINAIGVLEAIKSVPGCIQPLVSGVLPYIGPILNHPKQQPDGLVAGSLDLVTMLLKCPTQPFGTVLCGYYVCRYMLDLIKGKYQTVLPNAAPVVCACGLLAARFGERICRACCMLVSSLNFFSRFILLAFFFLSLSNEWGELYL</sequence>
<organism evidence="2 3">
    <name type="scientific">Saponaria officinalis</name>
    <name type="common">Common soapwort</name>
    <name type="synonym">Lychnis saponaria</name>
    <dbReference type="NCBI Taxonomy" id="3572"/>
    <lineage>
        <taxon>Eukaryota</taxon>
        <taxon>Viridiplantae</taxon>
        <taxon>Streptophyta</taxon>
        <taxon>Embryophyta</taxon>
        <taxon>Tracheophyta</taxon>
        <taxon>Spermatophyta</taxon>
        <taxon>Magnoliopsida</taxon>
        <taxon>eudicotyledons</taxon>
        <taxon>Gunneridae</taxon>
        <taxon>Pentapetalae</taxon>
        <taxon>Caryophyllales</taxon>
        <taxon>Caryophyllaceae</taxon>
        <taxon>Caryophylleae</taxon>
        <taxon>Saponaria</taxon>
    </lineage>
</organism>
<evidence type="ECO:0000313" key="2">
    <source>
        <dbReference type="EMBL" id="KAK9704950.1"/>
    </source>
</evidence>
<keyword evidence="1" id="KW-1133">Transmembrane helix</keyword>
<evidence type="ECO:0000313" key="3">
    <source>
        <dbReference type="Proteomes" id="UP001443914"/>
    </source>
</evidence>
<dbReference type="Proteomes" id="UP001443914">
    <property type="component" value="Unassembled WGS sequence"/>
</dbReference>
<proteinExistence type="predicted"/>
<accession>A0AAW1JMV9</accession>
<dbReference type="EMBL" id="JBDFQZ010000007">
    <property type="protein sequence ID" value="KAK9704950.1"/>
    <property type="molecule type" value="Genomic_DNA"/>
</dbReference>